<evidence type="ECO:0000313" key="2">
    <source>
        <dbReference type="EMBL" id="GAW08672.1"/>
    </source>
</evidence>
<keyword evidence="3" id="KW-1185">Reference proteome</keyword>
<dbReference type="EMBL" id="BDGU01000688">
    <property type="protein sequence ID" value="GAW08672.1"/>
    <property type="molecule type" value="Genomic_DNA"/>
</dbReference>
<proteinExistence type="predicted"/>
<protein>
    <submittedName>
        <fullName evidence="2">Uncharacterized protein</fullName>
    </submittedName>
</protein>
<keyword evidence="1" id="KW-0732">Signal</keyword>
<reference evidence="2 3" key="1">
    <citation type="submission" date="2016-08" db="EMBL/GenBank/DDBJ databases">
        <authorList>
            <consortium name="Lentinula edodes genome sequencing consortium"/>
            <person name="Sakamoto Y."/>
            <person name="Nakade K."/>
            <person name="Sato S."/>
            <person name="Yoshida Y."/>
            <person name="Miyazaki K."/>
            <person name="Natsume S."/>
            <person name="Konno N."/>
        </authorList>
    </citation>
    <scope>NUCLEOTIDE SEQUENCE [LARGE SCALE GENOMIC DNA]</scope>
    <source>
        <strain evidence="2 3">NBRC 111202</strain>
    </source>
</reference>
<evidence type="ECO:0000313" key="3">
    <source>
        <dbReference type="Proteomes" id="UP000188533"/>
    </source>
</evidence>
<evidence type="ECO:0000256" key="1">
    <source>
        <dbReference type="SAM" id="SignalP"/>
    </source>
</evidence>
<reference evidence="2 3" key="2">
    <citation type="submission" date="2017-02" db="EMBL/GenBank/DDBJ databases">
        <title>A genome survey and senescence transcriptome analysis in Lentinula edodes.</title>
        <authorList>
            <person name="Sakamoto Y."/>
            <person name="Nakade K."/>
            <person name="Sato S."/>
            <person name="Yoshida Y."/>
            <person name="Miyazaki K."/>
            <person name="Natsume S."/>
            <person name="Konno N."/>
        </authorList>
    </citation>
    <scope>NUCLEOTIDE SEQUENCE [LARGE SCALE GENOMIC DNA]</scope>
    <source>
        <strain evidence="2 3">NBRC 111202</strain>
    </source>
</reference>
<name>A0A1Q3ENA4_LENED</name>
<dbReference type="Proteomes" id="UP000188533">
    <property type="component" value="Unassembled WGS sequence"/>
</dbReference>
<accession>A0A1Q3ENA4</accession>
<feature type="signal peptide" evidence="1">
    <location>
        <begin position="1"/>
        <end position="21"/>
    </location>
</feature>
<feature type="chain" id="PRO_5012975954" evidence="1">
    <location>
        <begin position="22"/>
        <end position="216"/>
    </location>
</feature>
<sequence length="216" mass="24513">MKFISIVMPILVRILAMPCHATPITRLLELQDRGLPYHESPLPSYPVLQLPEGSRCFFALNHNKKHDESKRLNFKGSQLKPNGEKFVCGALSKDIVQGKKDRLCVLISGANFLTETNTVYSKEPHDPTPNTVRFYKTQMDMDHTLLTNKQIGFTGLCYTQMETQTPGDWEIPWQNWGITGWPTNYAGTQISVRDIENHYKAEASMAAAFYSDVESD</sequence>
<organism evidence="2 3">
    <name type="scientific">Lentinula edodes</name>
    <name type="common">Shiitake mushroom</name>
    <name type="synonym">Lentinus edodes</name>
    <dbReference type="NCBI Taxonomy" id="5353"/>
    <lineage>
        <taxon>Eukaryota</taxon>
        <taxon>Fungi</taxon>
        <taxon>Dikarya</taxon>
        <taxon>Basidiomycota</taxon>
        <taxon>Agaricomycotina</taxon>
        <taxon>Agaricomycetes</taxon>
        <taxon>Agaricomycetidae</taxon>
        <taxon>Agaricales</taxon>
        <taxon>Marasmiineae</taxon>
        <taxon>Omphalotaceae</taxon>
        <taxon>Lentinula</taxon>
    </lineage>
</organism>
<gene>
    <name evidence="2" type="ORF">LENED_010749</name>
</gene>
<comment type="caution">
    <text evidence="2">The sequence shown here is derived from an EMBL/GenBank/DDBJ whole genome shotgun (WGS) entry which is preliminary data.</text>
</comment>
<dbReference type="AlphaFoldDB" id="A0A1Q3ENA4"/>